<accession>Q5GF31</accession>
<dbReference type="GO" id="GO:0006508">
    <property type="term" value="P:proteolysis"/>
    <property type="evidence" value="ECO:0007669"/>
    <property type="project" value="UniProtKB-KW"/>
</dbReference>
<evidence type="ECO:0000313" key="1">
    <source>
        <dbReference type="EMBL" id="AAT99853.1"/>
    </source>
</evidence>
<proteinExistence type="predicted"/>
<sequence>MFKSFVLKNGITVFLQKNPEFPCSIHLKNHGSFRDIESNVSGFQHLAEHAIFVEGHILSRDTNASTDFAHMVLYQDNVAILKSSLTNKHNQISLARNLSKDRIQGFIDELDNEFLYRQQVNSANSPIYYLSTPFEVFYIGGNKLTLEKKEKEIQNALETYQPIATSDVVVFLDVDNEKNNMKLLELFQSIQKTESPSTRHLKTVLKSRFDKHIKGQNISGEQHCPFYDCMFYLDPNDFFDTKHPGSVKHLGGAGYTRHTKYAKNIKNSQDSRDSLDLKNAKKLDTLALVMWKLFPFLEISKMYDLLVIDVLFRDFQNLAVFLNCFQSDNIREFLDSNGLVASGIYPRFLADFPHADLFLIDTEMSCSELYDKYKATINIMADLIHKMIKQKKYILLTPFASMVNSEDRNGLTFLNIPDVTIPFNINLPLSKNSRASLKITNKERNLCFGIQKIFELVKRYRKIDIWTFYHSLIAFFSSPNIFSLREALESDKKIPTRITHNVQIPKYKLFNIKTPYDFLFFVIHSSNKQHLSETLINLEYRLKTCGSIYYLNEYAIPGESKTLTFLFTNPSVTKFPSVINHVKNFLLEYDYIKGLVIIDSRASDKYNYESLKKKVNLSFL</sequence>
<keyword evidence="1" id="KW-0482">Metalloprotease</keyword>
<dbReference type="KEGG" id="vg:41332132"/>
<dbReference type="EMBL" id="AY598433">
    <property type="protein sequence ID" value="AAT99853.1"/>
    <property type="molecule type" value="Genomic_DNA"/>
</dbReference>
<protein>
    <submittedName>
        <fullName evidence="1">Putative metalloprotease</fullName>
    </submittedName>
</protein>
<dbReference type="Gene3D" id="3.30.830.10">
    <property type="entry name" value="Metalloenzyme, LuxS/M16 peptidase-like"/>
    <property type="match status" value="1"/>
</dbReference>
<reference evidence="1" key="1">
    <citation type="journal article" date="2005" name="J. Insect Physiol.">
        <title>Comparative analysis of selected genes from Diachasmimorpha longicaudata entomopoxvirus and other poxviruses.</title>
        <authorList>
            <person name="Hashimoto Y."/>
            <person name="Lawrence P.O."/>
        </authorList>
    </citation>
    <scope>NUCLEOTIDE SEQUENCE</scope>
</reference>
<organism evidence="1">
    <name type="scientific">Diachasmimorpha longicaudata entomopoxvirus</name>
    <dbReference type="NCBI Taxonomy" id="109981"/>
    <lineage>
        <taxon>Viruses</taxon>
        <taxon>Varidnaviria</taxon>
        <taxon>Bamfordvirae</taxon>
        <taxon>Nucleocytoviricota</taxon>
        <taxon>Pokkesviricetes</taxon>
        <taxon>Chitovirales</taxon>
        <taxon>Poxviridae</taxon>
        <taxon>Entomopoxvirinae</taxon>
        <taxon>Epsilonentomopoxvirus</taxon>
        <taxon>Epsilonentomopoxvirus dlongicaudata</taxon>
        <taxon>Diachasmimorpha entomopoxvirus</taxon>
    </lineage>
</organism>
<dbReference type="GO" id="GO:0008237">
    <property type="term" value="F:metallopeptidase activity"/>
    <property type="evidence" value="ECO:0007669"/>
    <property type="project" value="UniProtKB-KW"/>
</dbReference>
<dbReference type="RefSeq" id="YP_009666163.1">
    <property type="nucleotide sequence ID" value="NC_043461.1"/>
</dbReference>
<name>Q5GF31_9POXV</name>
<dbReference type="GeneID" id="41332132"/>
<keyword evidence="1" id="KW-0378">Hydrolase</keyword>
<keyword evidence="1" id="KW-0645">Protease</keyword>